<evidence type="ECO:0000313" key="2">
    <source>
        <dbReference type="Proteomes" id="UP001054945"/>
    </source>
</evidence>
<dbReference type="EMBL" id="BPLR01012952">
    <property type="protein sequence ID" value="GIY57720.1"/>
    <property type="molecule type" value="Genomic_DNA"/>
</dbReference>
<accession>A0AAV4UJM7</accession>
<proteinExistence type="predicted"/>
<evidence type="ECO:0000313" key="1">
    <source>
        <dbReference type="EMBL" id="GIY57720.1"/>
    </source>
</evidence>
<name>A0AAV4UJM7_CAEEX</name>
<comment type="caution">
    <text evidence="1">The sequence shown here is derived from an EMBL/GenBank/DDBJ whole genome shotgun (WGS) entry which is preliminary data.</text>
</comment>
<keyword evidence="2" id="KW-1185">Reference proteome</keyword>
<sequence length="100" mass="11828">MWKNFHTNSSNWMSSEKQNYLTPSVSMSFEVDSSINEDYYHNISILPFEKESLKLNSNEIIKDLHKSDEVLVPEDNPRNNLSERNSKKEYSVNYFTPTQF</sequence>
<reference evidence="1 2" key="1">
    <citation type="submission" date="2021-06" db="EMBL/GenBank/DDBJ databases">
        <title>Caerostris extrusa draft genome.</title>
        <authorList>
            <person name="Kono N."/>
            <person name="Arakawa K."/>
        </authorList>
    </citation>
    <scope>NUCLEOTIDE SEQUENCE [LARGE SCALE GENOMIC DNA]</scope>
</reference>
<dbReference type="Proteomes" id="UP001054945">
    <property type="component" value="Unassembled WGS sequence"/>
</dbReference>
<organism evidence="1 2">
    <name type="scientific">Caerostris extrusa</name>
    <name type="common">Bark spider</name>
    <name type="synonym">Caerostris bankana</name>
    <dbReference type="NCBI Taxonomy" id="172846"/>
    <lineage>
        <taxon>Eukaryota</taxon>
        <taxon>Metazoa</taxon>
        <taxon>Ecdysozoa</taxon>
        <taxon>Arthropoda</taxon>
        <taxon>Chelicerata</taxon>
        <taxon>Arachnida</taxon>
        <taxon>Araneae</taxon>
        <taxon>Araneomorphae</taxon>
        <taxon>Entelegynae</taxon>
        <taxon>Araneoidea</taxon>
        <taxon>Araneidae</taxon>
        <taxon>Caerostris</taxon>
    </lineage>
</organism>
<gene>
    <name evidence="1" type="ORF">CEXT_122571</name>
</gene>
<dbReference type="AlphaFoldDB" id="A0AAV4UJM7"/>
<protein>
    <submittedName>
        <fullName evidence="1">Uncharacterized protein</fullName>
    </submittedName>
</protein>